<dbReference type="Proteomes" id="UP000799437">
    <property type="component" value="Unassembled WGS sequence"/>
</dbReference>
<feature type="signal peptide" evidence="2">
    <location>
        <begin position="1"/>
        <end position="15"/>
    </location>
</feature>
<reference evidence="3" key="1">
    <citation type="journal article" date="2020" name="Stud. Mycol.">
        <title>101 Dothideomycetes genomes: a test case for predicting lifestyles and emergence of pathogens.</title>
        <authorList>
            <person name="Haridas S."/>
            <person name="Albert R."/>
            <person name="Binder M."/>
            <person name="Bloem J."/>
            <person name="Labutti K."/>
            <person name="Salamov A."/>
            <person name="Andreopoulos B."/>
            <person name="Baker S."/>
            <person name="Barry K."/>
            <person name="Bills G."/>
            <person name="Bluhm B."/>
            <person name="Cannon C."/>
            <person name="Castanera R."/>
            <person name="Culley D."/>
            <person name="Daum C."/>
            <person name="Ezra D."/>
            <person name="Gonzalez J."/>
            <person name="Henrissat B."/>
            <person name="Kuo A."/>
            <person name="Liang C."/>
            <person name="Lipzen A."/>
            <person name="Lutzoni F."/>
            <person name="Magnuson J."/>
            <person name="Mondo S."/>
            <person name="Nolan M."/>
            <person name="Ohm R."/>
            <person name="Pangilinan J."/>
            <person name="Park H.-J."/>
            <person name="Ramirez L."/>
            <person name="Alfaro M."/>
            <person name="Sun H."/>
            <person name="Tritt A."/>
            <person name="Yoshinaga Y."/>
            <person name="Zwiers L.-H."/>
            <person name="Turgeon B."/>
            <person name="Goodwin S."/>
            <person name="Spatafora J."/>
            <person name="Crous P."/>
            <person name="Grigoriev I."/>
        </authorList>
    </citation>
    <scope>NUCLEOTIDE SEQUENCE</scope>
    <source>
        <strain evidence="3">CBS 121739</strain>
    </source>
</reference>
<name>A0A6A6WD94_9PEZI</name>
<feature type="chain" id="PRO_5025551671" evidence="2">
    <location>
        <begin position="16"/>
        <end position="268"/>
    </location>
</feature>
<keyword evidence="2" id="KW-0732">Signal</keyword>
<proteinExistence type="predicted"/>
<dbReference type="RefSeq" id="XP_033603253.1">
    <property type="nucleotide sequence ID" value="XM_033749267.1"/>
</dbReference>
<accession>A0A6A6WD94</accession>
<evidence type="ECO:0000313" key="3">
    <source>
        <dbReference type="EMBL" id="KAF2760802.1"/>
    </source>
</evidence>
<protein>
    <submittedName>
        <fullName evidence="3">Uncharacterized protein</fullName>
    </submittedName>
</protein>
<feature type="compositionally biased region" description="Low complexity" evidence="1">
    <location>
        <begin position="31"/>
        <end position="61"/>
    </location>
</feature>
<gene>
    <name evidence="3" type="ORF">EJ05DRAFT_535710</name>
</gene>
<sequence>MLLITLLSSSALAHAAALAYPADPPPPPSSTPTSTPSSISSSPSSSPSSKPSSSSSSKSTPTPNPQKLTHPTPYTPYDTNTSPLDPLCTNPDSNTTTTASPLCHTPICALSPLSTPRHAPTHTHCALALAGIVRIPDAVNGEDAFARLDYLSWDTGNGNGNGANRTCTPQLEAYGADARSRVPWWRFSACGAGVDVEGGAERVYVRGVRGGRVGGGVTGDVRVVVEEARVRNCCLNFERAVDVPGWPFCGIKTLEDIRESIKDRDVKS</sequence>
<dbReference type="EMBL" id="ML996567">
    <property type="protein sequence ID" value="KAF2760802.1"/>
    <property type="molecule type" value="Genomic_DNA"/>
</dbReference>
<organism evidence="3 4">
    <name type="scientific">Pseudovirgaria hyperparasitica</name>
    <dbReference type="NCBI Taxonomy" id="470096"/>
    <lineage>
        <taxon>Eukaryota</taxon>
        <taxon>Fungi</taxon>
        <taxon>Dikarya</taxon>
        <taxon>Ascomycota</taxon>
        <taxon>Pezizomycotina</taxon>
        <taxon>Dothideomycetes</taxon>
        <taxon>Dothideomycetes incertae sedis</taxon>
        <taxon>Acrospermales</taxon>
        <taxon>Acrospermaceae</taxon>
        <taxon>Pseudovirgaria</taxon>
    </lineage>
</organism>
<dbReference type="AlphaFoldDB" id="A0A6A6WD94"/>
<evidence type="ECO:0000313" key="4">
    <source>
        <dbReference type="Proteomes" id="UP000799437"/>
    </source>
</evidence>
<dbReference type="GeneID" id="54490321"/>
<feature type="region of interest" description="Disordered" evidence="1">
    <location>
        <begin position="19"/>
        <end position="101"/>
    </location>
</feature>
<evidence type="ECO:0000256" key="1">
    <source>
        <dbReference type="SAM" id="MobiDB-lite"/>
    </source>
</evidence>
<feature type="compositionally biased region" description="Polar residues" evidence="1">
    <location>
        <begin position="90"/>
        <end position="100"/>
    </location>
</feature>
<evidence type="ECO:0000256" key="2">
    <source>
        <dbReference type="SAM" id="SignalP"/>
    </source>
</evidence>
<keyword evidence="4" id="KW-1185">Reference proteome</keyword>